<comment type="caution">
    <text evidence="1">The sequence shown here is derived from an EMBL/GenBank/DDBJ whole genome shotgun (WGS) entry which is preliminary data.</text>
</comment>
<evidence type="ECO:0000313" key="2">
    <source>
        <dbReference type="Proteomes" id="UP001054837"/>
    </source>
</evidence>
<proteinExistence type="predicted"/>
<organism evidence="1 2">
    <name type="scientific">Caerostris darwini</name>
    <dbReference type="NCBI Taxonomy" id="1538125"/>
    <lineage>
        <taxon>Eukaryota</taxon>
        <taxon>Metazoa</taxon>
        <taxon>Ecdysozoa</taxon>
        <taxon>Arthropoda</taxon>
        <taxon>Chelicerata</taxon>
        <taxon>Arachnida</taxon>
        <taxon>Araneae</taxon>
        <taxon>Araneomorphae</taxon>
        <taxon>Entelegynae</taxon>
        <taxon>Araneoidea</taxon>
        <taxon>Araneidae</taxon>
        <taxon>Caerostris</taxon>
    </lineage>
</organism>
<protein>
    <submittedName>
        <fullName evidence="1">Uncharacterized protein</fullName>
    </submittedName>
</protein>
<dbReference type="AlphaFoldDB" id="A0AAV4S0N5"/>
<keyword evidence="2" id="KW-1185">Reference proteome</keyword>
<dbReference type="EMBL" id="BPLQ01007073">
    <property type="protein sequence ID" value="GIY27718.1"/>
    <property type="molecule type" value="Genomic_DNA"/>
</dbReference>
<gene>
    <name evidence="1" type="ORF">CDAR_237931</name>
</gene>
<evidence type="ECO:0000313" key="1">
    <source>
        <dbReference type="EMBL" id="GIY27718.1"/>
    </source>
</evidence>
<accession>A0AAV4S0N5</accession>
<dbReference type="Proteomes" id="UP001054837">
    <property type="component" value="Unassembled WGS sequence"/>
</dbReference>
<sequence>MMACLFKPTVFAKVLLNPRYSFSFQIKSPYSFGDRFFSFRYSLSATVLFLDFLGAKPGILTFLISKGNLFDGITYLCVLSGSLIVTKSKQRRGDLP</sequence>
<reference evidence="1 2" key="1">
    <citation type="submission" date="2021-06" db="EMBL/GenBank/DDBJ databases">
        <title>Caerostris darwini draft genome.</title>
        <authorList>
            <person name="Kono N."/>
            <person name="Arakawa K."/>
        </authorList>
    </citation>
    <scope>NUCLEOTIDE SEQUENCE [LARGE SCALE GENOMIC DNA]</scope>
</reference>
<name>A0AAV4S0N5_9ARAC</name>